<protein>
    <submittedName>
        <fullName evidence="1">Uncharacterized protein</fullName>
    </submittedName>
</protein>
<name>A0A4Z0B584_9PSED</name>
<dbReference type="EMBL" id="QUZT01000022">
    <property type="protein sequence ID" value="TFY93484.1"/>
    <property type="molecule type" value="Genomic_DNA"/>
</dbReference>
<proteinExistence type="predicted"/>
<reference evidence="1 2" key="1">
    <citation type="journal article" date="2019" name="Syst. Appl. Microbiol.">
        <title>New species of pathogenic Pseudomonas isolated from citrus in Tunisia: Proposal of Pseudomonas kairouanensis sp. nov. and Pseudomonas nabeulensis sp. nov.</title>
        <authorList>
            <person name="Oueslati M."/>
            <person name="Mulet M."/>
            <person name="Gomila M."/>
            <person name="Berge O."/>
            <person name="Hajlaoui M.R."/>
            <person name="Lalucat J."/>
            <person name="Sadfi-Zouaoui N."/>
            <person name="Garcia-Valdes E."/>
        </authorList>
    </citation>
    <scope>NUCLEOTIDE SEQUENCE [LARGE SCALE GENOMIC DNA]</scope>
    <source>
        <strain evidence="1 2">E10B</strain>
    </source>
</reference>
<accession>A0A4Z0B584</accession>
<sequence length="73" mass="8143">MSWVARSRKREQWAYCKSVKANTVLVARELAPAGPRSGPSSFFKRLGLLRSPTGASSLATGYFYTGYFLIDCY</sequence>
<evidence type="ECO:0000313" key="1">
    <source>
        <dbReference type="EMBL" id="TFY93484.1"/>
    </source>
</evidence>
<comment type="caution">
    <text evidence="1">The sequence shown here is derived from an EMBL/GenBank/DDBJ whole genome shotgun (WGS) entry which is preliminary data.</text>
</comment>
<keyword evidence="2" id="KW-1185">Reference proteome</keyword>
<evidence type="ECO:0000313" key="2">
    <source>
        <dbReference type="Proteomes" id="UP000297734"/>
    </source>
</evidence>
<dbReference type="AlphaFoldDB" id="A0A4Z0B584"/>
<dbReference type="Proteomes" id="UP000297734">
    <property type="component" value="Unassembled WGS sequence"/>
</dbReference>
<organism evidence="1 2">
    <name type="scientific">Pseudomonas nabeulensis</name>
    <dbReference type="NCBI Taxonomy" id="2293833"/>
    <lineage>
        <taxon>Bacteria</taxon>
        <taxon>Pseudomonadati</taxon>
        <taxon>Pseudomonadota</taxon>
        <taxon>Gammaproteobacteria</taxon>
        <taxon>Pseudomonadales</taxon>
        <taxon>Pseudomonadaceae</taxon>
        <taxon>Pseudomonas</taxon>
    </lineage>
</organism>
<gene>
    <name evidence="1" type="ORF">DYL61_13705</name>
</gene>